<dbReference type="EMBL" id="VOIH02000009">
    <property type="protein sequence ID" value="KAF3437427.1"/>
    <property type="molecule type" value="Genomic_DNA"/>
</dbReference>
<dbReference type="GO" id="GO:0005777">
    <property type="term" value="C:peroxisome"/>
    <property type="evidence" value="ECO:0007669"/>
    <property type="project" value="TreeGrafter"/>
</dbReference>
<evidence type="ECO:0000256" key="2">
    <source>
        <dbReference type="ARBA" id="ARBA00023002"/>
    </source>
</evidence>
<evidence type="ECO:0000256" key="1">
    <source>
        <dbReference type="ARBA" id="ARBA00022857"/>
    </source>
</evidence>
<dbReference type="PANTHER" id="PTHR43296:SF2">
    <property type="entry name" value="PEROXISOMAL 2,4-DIENOYL-COA REDUCTASE [(3E)-ENOYL-COA-PRODUCING]"/>
    <property type="match status" value="1"/>
</dbReference>
<proteinExistence type="predicted"/>
<dbReference type="GO" id="GO:0009062">
    <property type="term" value="P:fatty acid catabolic process"/>
    <property type="evidence" value="ECO:0007669"/>
    <property type="project" value="InterPro"/>
</dbReference>
<dbReference type="OrthoDB" id="1393670at2759"/>
<feature type="domain" description="Ubiquitin-like" evidence="3">
    <location>
        <begin position="192"/>
        <end position="267"/>
    </location>
</feature>
<dbReference type="PROSITE" id="PS50053">
    <property type="entry name" value="UBIQUITIN_2"/>
    <property type="match status" value="1"/>
</dbReference>
<evidence type="ECO:0000259" key="3">
    <source>
        <dbReference type="PROSITE" id="PS50053"/>
    </source>
</evidence>
<keyword evidence="1" id="KW-0521">NADP</keyword>
<dbReference type="Gene3D" id="3.10.20.90">
    <property type="entry name" value="Phosphatidylinositol 3-kinase Catalytic Subunit, Chain A, domain 1"/>
    <property type="match status" value="1"/>
</dbReference>
<reference evidence="4" key="1">
    <citation type="submission" date="2020-03" db="EMBL/GenBank/DDBJ databases">
        <title>A high-quality chromosome-level genome assembly of a woody plant with both climbing and erect habits, Rhamnella rubrinervis.</title>
        <authorList>
            <person name="Lu Z."/>
            <person name="Yang Y."/>
            <person name="Zhu X."/>
            <person name="Sun Y."/>
        </authorList>
    </citation>
    <scope>NUCLEOTIDE SEQUENCE</scope>
    <source>
        <strain evidence="4">BYM</strain>
        <tissue evidence="4">Leaf</tissue>
    </source>
</reference>
<dbReference type="PANTHER" id="PTHR43296">
    <property type="entry name" value="PEROXISOMAL 2,4-DIENOYL-COA REDUCTASE"/>
    <property type="match status" value="1"/>
</dbReference>
<gene>
    <name evidence="4" type="ORF">FNV43_RR20180</name>
</gene>
<organism evidence="4 5">
    <name type="scientific">Rhamnella rubrinervis</name>
    <dbReference type="NCBI Taxonomy" id="2594499"/>
    <lineage>
        <taxon>Eukaryota</taxon>
        <taxon>Viridiplantae</taxon>
        <taxon>Streptophyta</taxon>
        <taxon>Embryophyta</taxon>
        <taxon>Tracheophyta</taxon>
        <taxon>Spermatophyta</taxon>
        <taxon>Magnoliopsida</taxon>
        <taxon>eudicotyledons</taxon>
        <taxon>Gunneridae</taxon>
        <taxon>Pentapetalae</taxon>
        <taxon>rosids</taxon>
        <taxon>fabids</taxon>
        <taxon>Rosales</taxon>
        <taxon>Rhamnaceae</taxon>
        <taxon>rhamnoid group</taxon>
        <taxon>Rhamneae</taxon>
        <taxon>Rhamnella</taxon>
    </lineage>
</organism>
<evidence type="ECO:0000313" key="4">
    <source>
        <dbReference type="EMBL" id="KAF3437427.1"/>
    </source>
</evidence>
<dbReference type="InterPro" id="IPR000626">
    <property type="entry name" value="Ubiquitin-like_dom"/>
</dbReference>
<comment type="caution">
    <text evidence="4">The sequence shown here is derived from an EMBL/GenBank/DDBJ whole genome shotgun (WGS) entry which is preliminary data.</text>
</comment>
<keyword evidence="5" id="KW-1185">Reference proteome</keyword>
<dbReference type="InterPro" id="IPR029071">
    <property type="entry name" value="Ubiquitin-like_domsf"/>
</dbReference>
<protein>
    <recommendedName>
        <fullName evidence="3">Ubiquitin-like domain-containing protein</fullName>
    </recommendedName>
</protein>
<dbReference type="GO" id="GO:0008670">
    <property type="term" value="F:2,4-dienoyl-CoA reductase (NADPH) activity"/>
    <property type="evidence" value="ECO:0007669"/>
    <property type="project" value="InterPro"/>
</dbReference>
<dbReference type="AlphaFoldDB" id="A0A8K0GQ81"/>
<dbReference type="Proteomes" id="UP000796880">
    <property type="component" value="Unassembled WGS sequence"/>
</dbReference>
<evidence type="ECO:0000313" key="5">
    <source>
        <dbReference type="Proteomes" id="UP000796880"/>
    </source>
</evidence>
<name>A0A8K0GQ81_9ROSA</name>
<sequence>MCHEALKNLKKGAQGRRDSYGGGLILTSELLYIMQLLVPNFQQAVVDATTRNLALEWGTDYDVRLSRSLPGRTGETWHWSGALTMIDKPDWEFLPLCKVGEKWDIAMAALYCFSRTHGFVWRENHPIHEAYAFICALGMWFNIDDMVIPIGWVDSNHCVSAVAAGKFIIGASILVDGGLWMNSFRAVPDDRVRQLSRALEKSIKELSTSGTFKNIKQKLHVPIDQPVNYKHLILVSTGEALEDGKTLADQKLQVKNQAVVALTLTKDCFAYRISFLSVPKFRASHLYASVSGNYDEQAHMVIVLGADSAELNISLCPASWAEPIT</sequence>
<dbReference type="SUPFAM" id="SSF54236">
    <property type="entry name" value="Ubiquitin-like"/>
    <property type="match status" value="1"/>
</dbReference>
<accession>A0A8K0GQ81</accession>
<dbReference type="InterPro" id="IPR045017">
    <property type="entry name" value="DECR2-like"/>
</dbReference>
<keyword evidence="2" id="KW-0560">Oxidoreductase</keyword>